<protein>
    <recommendedName>
        <fullName evidence="16">DNA helicase RecQ</fullName>
        <ecNumber evidence="16">5.6.2.4</ecNumber>
    </recommendedName>
</protein>
<accession>A0A6B8RED6</accession>
<evidence type="ECO:0000313" key="21">
    <source>
        <dbReference type="EMBL" id="QGQ94084.1"/>
    </source>
</evidence>
<dbReference type="GO" id="GO:0009378">
    <property type="term" value="F:four-way junction helicase activity"/>
    <property type="evidence" value="ECO:0007669"/>
    <property type="project" value="TreeGrafter"/>
</dbReference>
<keyword evidence="13" id="KW-0234">DNA repair</keyword>
<dbReference type="Pfam" id="PF09382">
    <property type="entry name" value="RQC"/>
    <property type="match status" value="1"/>
</dbReference>
<reference evidence="22" key="1">
    <citation type="submission" date="2018-11" db="EMBL/GenBank/DDBJ databases">
        <title>Complete genome sequence of Paenibacillus sp. ML311-T8.</title>
        <authorList>
            <person name="Nam Y.-D."/>
            <person name="Kang J."/>
            <person name="Chung W.-H."/>
            <person name="Park Y.S."/>
        </authorList>
    </citation>
    <scope>NUCLEOTIDE SEQUENCE [LARGE SCALE GENOMIC DNA]</scope>
    <source>
        <strain evidence="22">ML311-T8</strain>
    </source>
</reference>
<dbReference type="Pfam" id="PF00271">
    <property type="entry name" value="Helicase_C"/>
    <property type="match status" value="1"/>
</dbReference>
<evidence type="ECO:0000256" key="15">
    <source>
        <dbReference type="ARBA" id="ARBA00034617"/>
    </source>
</evidence>
<dbReference type="SUPFAM" id="SSF47819">
    <property type="entry name" value="HRDC-like"/>
    <property type="match status" value="1"/>
</dbReference>
<dbReference type="InterPro" id="IPR002121">
    <property type="entry name" value="HRDC_dom"/>
</dbReference>
<keyword evidence="22" id="KW-1185">Reference proteome</keyword>
<dbReference type="FunFam" id="3.40.50.300:FF:000296">
    <property type="entry name" value="ATP-dependent DNA helicase RecQ"/>
    <property type="match status" value="1"/>
</dbReference>
<name>A0A6B8RED6_9BACL</name>
<dbReference type="GO" id="GO:0003677">
    <property type="term" value="F:DNA binding"/>
    <property type="evidence" value="ECO:0007669"/>
    <property type="project" value="UniProtKB-KW"/>
</dbReference>
<comment type="cofactor">
    <cofactor evidence="2">
        <name>Zn(2+)</name>
        <dbReference type="ChEBI" id="CHEBI:29105"/>
    </cofactor>
</comment>
<dbReference type="PROSITE" id="PS51194">
    <property type="entry name" value="HELICASE_CTER"/>
    <property type="match status" value="1"/>
</dbReference>
<evidence type="ECO:0000256" key="13">
    <source>
        <dbReference type="ARBA" id="ARBA00023204"/>
    </source>
</evidence>
<dbReference type="GO" id="GO:0006281">
    <property type="term" value="P:DNA repair"/>
    <property type="evidence" value="ECO:0007669"/>
    <property type="project" value="UniProtKB-KW"/>
</dbReference>
<evidence type="ECO:0000256" key="6">
    <source>
        <dbReference type="ARBA" id="ARBA00022763"/>
    </source>
</evidence>
<dbReference type="InterPro" id="IPR014001">
    <property type="entry name" value="Helicase_ATP-bd"/>
</dbReference>
<dbReference type="Gene3D" id="1.10.150.80">
    <property type="entry name" value="HRDC domain"/>
    <property type="match status" value="1"/>
</dbReference>
<evidence type="ECO:0000256" key="4">
    <source>
        <dbReference type="ARBA" id="ARBA00022723"/>
    </source>
</evidence>
<evidence type="ECO:0000313" key="22">
    <source>
        <dbReference type="Proteomes" id="UP000426246"/>
    </source>
</evidence>
<dbReference type="CDD" id="cd17920">
    <property type="entry name" value="DEXHc_RecQ"/>
    <property type="match status" value="1"/>
</dbReference>
<dbReference type="InterPro" id="IPR001650">
    <property type="entry name" value="Helicase_C-like"/>
</dbReference>
<dbReference type="GO" id="GO:0006260">
    <property type="term" value="P:DNA replication"/>
    <property type="evidence" value="ECO:0007669"/>
    <property type="project" value="InterPro"/>
</dbReference>
<dbReference type="InterPro" id="IPR004589">
    <property type="entry name" value="DNA_helicase_ATP-dep_RecQ"/>
</dbReference>
<evidence type="ECO:0000256" key="9">
    <source>
        <dbReference type="ARBA" id="ARBA00022833"/>
    </source>
</evidence>
<evidence type="ECO:0000256" key="2">
    <source>
        <dbReference type="ARBA" id="ARBA00001947"/>
    </source>
</evidence>
<dbReference type="PANTHER" id="PTHR13710">
    <property type="entry name" value="DNA HELICASE RECQ FAMILY MEMBER"/>
    <property type="match status" value="1"/>
</dbReference>
<dbReference type="AlphaFoldDB" id="A0A6B8RED6"/>
<dbReference type="InterPro" id="IPR006293">
    <property type="entry name" value="DNA_helicase_ATP-dep_RecQ_bac"/>
</dbReference>
<feature type="domain" description="Helicase ATP-binding" evidence="19">
    <location>
        <begin position="26"/>
        <end position="195"/>
    </location>
</feature>
<dbReference type="NCBIfam" id="TIGR00614">
    <property type="entry name" value="recQ_fam"/>
    <property type="match status" value="1"/>
</dbReference>
<dbReference type="SUPFAM" id="SSF46785">
    <property type="entry name" value="Winged helix' DNA-binding domain"/>
    <property type="match status" value="1"/>
</dbReference>
<dbReference type="InterPro" id="IPR044876">
    <property type="entry name" value="HRDC_dom_sf"/>
</dbReference>
<evidence type="ECO:0000259" key="18">
    <source>
        <dbReference type="PROSITE" id="PS50967"/>
    </source>
</evidence>
<keyword evidence="10" id="KW-0067">ATP-binding</keyword>
<dbReference type="Pfam" id="PF00570">
    <property type="entry name" value="HRDC"/>
    <property type="match status" value="1"/>
</dbReference>
<dbReference type="InterPro" id="IPR027417">
    <property type="entry name" value="P-loop_NTPase"/>
</dbReference>
<dbReference type="InterPro" id="IPR018982">
    <property type="entry name" value="RQC_domain"/>
</dbReference>
<evidence type="ECO:0000256" key="5">
    <source>
        <dbReference type="ARBA" id="ARBA00022741"/>
    </source>
</evidence>
<dbReference type="GO" id="GO:0030894">
    <property type="term" value="C:replisome"/>
    <property type="evidence" value="ECO:0007669"/>
    <property type="project" value="TreeGrafter"/>
</dbReference>
<dbReference type="Pfam" id="PF16124">
    <property type="entry name" value="RecQ_Zn_bind"/>
    <property type="match status" value="1"/>
</dbReference>
<evidence type="ECO:0000256" key="8">
    <source>
        <dbReference type="ARBA" id="ARBA00022806"/>
    </source>
</evidence>
<organism evidence="21 22">
    <name type="scientific">Paenibacillus psychroresistens</name>
    <dbReference type="NCBI Taxonomy" id="1778678"/>
    <lineage>
        <taxon>Bacteria</taxon>
        <taxon>Bacillati</taxon>
        <taxon>Bacillota</taxon>
        <taxon>Bacilli</taxon>
        <taxon>Bacillales</taxon>
        <taxon>Paenibacillaceae</taxon>
        <taxon>Paenibacillus</taxon>
    </lineage>
</organism>
<dbReference type="Gene3D" id="3.40.50.300">
    <property type="entry name" value="P-loop containing nucleotide triphosphate hydrolases"/>
    <property type="match status" value="2"/>
</dbReference>
<dbReference type="GO" id="GO:0046872">
    <property type="term" value="F:metal ion binding"/>
    <property type="evidence" value="ECO:0007669"/>
    <property type="project" value="UniProtKB-KW"/>
</dbReference>
<dbReference type="SMART" id="SM00490">
    <property type="entry name" value="HELICc"/>
    <property type="match status" value="1"/>
</dbReference>
<comment type="catalytic activity">
    <reaction evidence="15">
        <text>Couples ATP hydrolysis with the unwinding of duplex DNA by translocating in the 3'-5' direction.</text>
        <dbReference type="EC" id="5.6.2.4"/>
    </reaction>
</comment>
<keyword evidence="11" id="KW-0238">DNA-binding</keyword>
<keyword evidence="6" id="KW-0227">DNA damage</keyword>
<evidence type="ECO:0000256" key="10">
    <source>
        <dbReference type="ARBA" id="ARBA00022840"/>
    </source>
</evidence>
<dbReference type="GO" id="GO:0009432">
    <property type="term" value="P:SOS response"/>
    <property type="evidence" value="ECO:0007669"/>
    <property type="project" value="UniProtKB-UniRule"/>
</dbReference>
<dbReference type="EMBL" id="CP034235">
    <property type="protein sequence ID" value="QGQ94084.1"/>
    <property type="molecule type" value="Genomic_DNA"/>
</dbReference>
<dbReference type="SUPFAM" id="SSF52540">
    <property type="entry name" value="P-loop containing nucleoside triphosphate hydrolases"/>
    <property type="match status" value="1"/>
</dbReference>
<keyword evidence="9" id="KW-0862">Zinc</keyword>
<evidence type="ECO:0000256" key="11">
    <source>
        <dbReference type="ARBA" id="ARBA00023125"/>
    </source>
</evidence>
<dbReference type="InterPro" id="IPR036390">
    <property type="entry name" value="WH_DNA-bd_sf"/>
</dbReference>
<comment type="cofactor">
    <cofactor evidence="1">
        <name>Mg(2+)</name>
        <dbReference type="ChEBI" id="CHEBI:18420"/>
    </cofactor>
</comment>
<gene>
    <name evidence="21" type="primary">recQ</name>
    <name evidence="21" type="ORF">EHS13_03765</name>
</gene>
<dbReference type="InterPro" id="IPR032284">
    <property type="entry name" value="RecQ_Zn-bd"/>
</dbReference>
<dbReference type="PROSITE" id="PS51192">
    <property type="entry name" value="HELICASE_ATP_BIND_1"/>
    <property type="match status" value="1"/>
</dbReference>
<dbReference type="GO" id="GO:0043590">
    <property type="term" value="C:bacterial nucleoid"/>
    <property type="evidence" value="ECO:0007669"/>
    <property type="project" value="TreeGrafter"/>
</dbReference>
<dbReference type="GO" id="GO:0006310">
    <property type="term" value="P:DNA recombination"/>
    <property type="evidence" value="ECO:0007669"/>
    <property type="project" value="UniProtKB-UniRule"/>
</dbReference>
<evidence type="ECO:0000256" key="16">
    <source>
        <dbReference type="NCBIfam" id="TIGR01389"/>
    </source>
</evidence>
<dbReference type="InterPro" id="IPR010997">
    <property type="entry name" value="HRDC-like_sf"/>
</dbReference>
<proteinExistence type="inferred from homology"/>
<keyword evidence="8 21" id="KW-0347">Helicase</keyword>
<evidence type="ECO:0000256" key="7">
    <source>
        <dbReference type="ARBA" id="ARBA00022801"/>
    </source>
</evidence>
<comment type="similarity">
    <text evidence="3">Belongs to the helicase family. RecQ subfamily.</text>
</comment>
<evidence type="ECO:0000259" key="20">
    <source>
        <dbReference type="PROSITE" id="PS51194"/>
    </source>
</evidence>
<dbReference type="KEGG" id="ppsc:EHS13_03765"/>
<dbReference type="GO" id="GO:0043138">
    <property type="term" value="F:3'-5' DNA helicase activity"/>
    <property type="evidence" value="ECO:0007669"/>
    <property type="project" value="UniProtKB-EC"/>
</dbReference>
<dbReference type="InterPro" id="IPR011545">
    <property type="entry name" value="DEAD/DEAH_box_helicase_dom"/>
</dbReference>
<dbReference type="OrthoDB" id="9763310at2"/>
<dbReference type="PROSITE" id="PS50967">
    <property type="entry name" value="HRDC"/>
    <property type="match status" value="1"/>
</dbReference>
<dbReference type="PANTHER" id="PTHR13710:SF105">
    <property type="entry name" value="ATP-DEPENDENT DNA HELICASE Q1"/>
    <property type="match status" value="1"/>
</dbReference>
<dbReference type="NCBIfam" id="TIGR01389">
    <property type="entry name" value="recQ"/>
    <property type="match status" value="1"/>
</dbReference>
<dbReference type="CDD" id="cd18794">
    <property type="entry name" value="SF2_C_RecQ"/>
    <property type="match status" value="1"/>
</dbReference>
<keyword evidence="12" id="KW-0233">DNA recombination</keyword>
<evidence type="ECO:0000256" key="17">
    <source>
        <dbReference type="SAM" id="MobiDB-lite"/>
    </source>
</evidence>
<dbReference type="SMART" id="SM00341">
    <property type="entry name" value="HRDC"/>
    <property type="match status" value="1"/>
</dbReference>
<dbReference type="GO" id="GO:0016787">
    <property type="term" value="F:hydrolase activity"/>
    <property type="evidence" value="ECO:0007669"/>
    <property type="project" value="UniProtKB-KW"/>
</dbReference>
<dbReference type="Proteomes" id="UP000426246">
    <property type="component" value="Chromosome"/>
</dbReference>
<dbReference type="EC" id="5.6.2.4" evidence="16"/>
<dbReference type="Pfam" id="PF00270">
    <property type="entry name" value="DEAD"/>
    <property type="match status" value="1"/>
</dbReference>
<keyword evidence="14" id="KW-0413">Isomerase</keyword>
<keyword evidence="4" id="KW-0479">Metal-binding</keyword>
<evidence type="ECO:0000256" key="14">
    <source>
        <dbReference type="ARBA" id="ARBA00023235"/>
    </source>
</evidence>
<sequence length="640" mass="71830">MLQQAQKLLKQYYGYSSFRNGQNDIISSVLAGNDVLGIMPTGGGKSICYQIPALLLPGTTLVISPLISLMKDQIDTLDSMGIPATFINSSLTYPEVENRIQKAGKGLYKLLYIAPERLEMERFMVLLQKLTISMVAIDEAHCISQWGHDFRPSYRSISTLLKMLPERPIVAAFTATATPEVVDDIVNSLSLHNTNVFRNGFDRPNLTYTVTRVADKKDYMKQWIAGRVKEAGIIYAATRKDVDSIYEYLYKSGVSVGKYHAGLSDKERNEAQEKFLFDDVRVMVASNAFGMGIDKSNVRYVLHYNMPRNMEAYYQEAGRAGRDGEPSECVLLFSPQDIMIQKFLIEQSQLPPDRKANESKKLQSMIDYCHTPRCLRSYILQYFGEKDTPQSCGNCSQCNDTRERVNMTKDAQMIFSCILRMRERYGVTLVASVLKGSKLKKLIDLGFEQLPTYGLLAHHAEKTIISRINALIAEGYLMITEGQYPVVKLQTIAGAVLKGTEEVWLKPEDNVAPASVKRSRSRASGSGTSSRSNRQHTGADAYGAFSDGAEVMADEALFERLRALRKDLAAKDRVPPYIIFPDSVLRDLSEACPTTEQAMLRIKGIGEAKYKKYGMVFLKVLAAYADEGAIFYDYTNDEWL</sequence>
<evidence type="ECO:0000256" key="3">
    <source>
        <dbReference type="ARBA" id="ARBA00005446"/>
    </source>
</evidence>
<evidence type="ECO:0000256" key="12">
    <source>
        <dbReference type="ARBA" id="ARBA00023172"/>
    </source>
</evidence>
<dbReference type="RefSeq" id="WP_155699081.1">
    <property type="nucleotide sequence ID" value="NZ_CP034235.1"/>
</dbReference>
<keyword evidence="5" id="KW-0547">Nucleotide-binding</keyword>
<dbReference type="InterPro" id="IPR036388">
    <property type="entry name" value="WH-like_DNA-bd_sf"/>
</dbReference>
<feature type="region of interest" description="Disordered" evidence="17">
    <location>
        <begin position="514"/>
        <end position="539"/>
    </location>
</feature>
<dbReference type="SMART" id="SM00487">
    <property type="entry name" value="DEXDc"/>
    <property type="match status" value="1"/>
</dbReference>
<dbReference type="Gene3D" id="1.10.10.10">
    <property type="entry name" value="Winged helix-like DNA-binding domain superfamily/Winged helix DNA-binding domain"/>
    <property type="match status" value="1"/>
</dbReference>
<evidence type="ECO:0000259" key="19">
    <source>
        <dbReference type="PROSITE" id="PS51192"/>
    </source>
</evidence>
<feature type="domain" description="HRDC" evidence="18">
    <location>
        <begin position="551"/>
        <end position="631"/>
    </location>
</feature>
<keyword evidence="7 21" id="KW-0378">Hydrolase</keyword>
<dbReference type="GO" id="GO:0005737">
    <property type="term" value="C:cytoplasm"/>
    <property type="evidence" value="ECO:0007669"/>
    <property type="project" value="TreeGrafter"/>
</dbReference>
<evidence type="ECO:0000256" key="1">
    <source>
        <dbReference type="ARBA" id="ARBA00001946"/>
    </source>
</evidence>
<dbReference type="SMART" id="SM00956">
    <property type="entry name" value="RQC"/>
    <property type="match status" value="1"/>
</dbReference>
<feature type="domain" description="Helicase C-terminal" evidence="20">
    <location>
        <begin position="219"/>
        <end position="363"/>
    </location>
</feature>
<feature type="compositionally biased region" description="Low complexity" evidence="17">
    <location>
        <begin position="522"/>
        <end position="532"/>
    </location>
</feature>
<dbReference type="GO" id="GO:0005524">
    <property type="term" value="F:ATP binding"/>
    <property type="evidence" value="ECO:0007669"/>
    <property type="project" value="UniProtKB-KW"/>
</dbReference>